<dbReference type="EMBL" id="CP000085">
    <property type="protein sequence ID" value="ABC34802.1"/>
    <property type="molecule type" value="Genomic_DNA"/>
</dbReference>
<feature type="compositionally biased region" description="Polar residues" evidence="1">
    <location>
        <begin position="43"/>
        <end position="68"/>
    </location>
</feature>
<evidence type="ECO:0000313" key="3">
    <source>
        <dbReference type="Proteomes" id="UP000001930"/>
    </source>
</evidence>
<name>Q2T4V8_BURTA</name>
<protein>
    <submittedName>
        <fullName evidence="2">Uncharacterized protein</fullName>
    </submittedName>
</protein>
<proteinExistence type="predicted"/>
<dbReference type="HOGENOM" id="CLU_131377_0_0_4"/>
<gene>
    <name evidence="2" type="ordered locus">BTH_II1596</name>
</gene>
<feature type="region of interest" description="Disordered" evidence="1">
    <location>
        <begin position="42"/>
        <end position="68"/>
    </location>
</feature>
<reference evidence="2 3" key="1">
    <citation type="journal article" date="2005" name="BMC Genomics">
        <title>Bacterial genome adaptation to niches: divergence of the potential virulence genes in three Burkholderia species of different survival strategies.</title>
        <authorList>
            <person name="Kim H.S."/>
            <person name="Schell M.A."/>
            <person name="Yu Y."/>
            <person name="Ulrich R.L."/>
            <person name="Sarria S.H."/>
            <person name="Nierman W.C."/>
            <person name="DeShazer D."/>
        </authorList>
    </citation>
    <scope>NUCLEOTIDE SEQUENCE [LARGE SCALE GENOMIC DNA]</scope>
    <source>
        <strain evidence="3">ATCC 700388 / DSM 13276 / CCUG 48851 / CIP 106301 / E264</strain>
    </source>
</reference>
<keyword evidence="3" id="KW-1185">Reference proteome</keyword>
<sequence>MRAAPARRYLPHRIGRAATTVNRGHIMGGTISKSSEAASSASILATQSNSSTAATPKASSQPTQRRNSTGALEGLMPFAQKGSIGELQNFAAHAFSVTTGASPALVDAAHHNPAMQELREQPITSDNVTKLCQMETEAARKGDPSIWQNRLAASTLADVGRHAIAQTAALNASLGRNGPLKTQEEGGWNVHEHVIGVHGS</sequence>
<evidence type="ECO:0000313" key="2">
    <source>
        <dbReference type="EMBL" id="ABC34802.1"/>
    </source>
</evidence>
<accession>Q2T4V8</accession>
<dbReference type="AlphaFoldDB" id="Q2T4V8"/>
<dbReference type="Proteomes" id="UP000001930">
    <property type="component" value="Chromosome II"/>
</dbReference>
<dbReference type="KEGG" id="bte:BTH_II1596"/>
<evidence type="ECO:0000256" key="1">
    <source>
        <dbReference type="SAM" id="MobiDB-lite"/>
    </source>
</evidence>
<organism evidence="2 3">
    <name type="scientific">Burkholderia thailandensis (strain ATCC 700388 / DSM 13276 / CCUG 48851 / CIP 106301 / E264)</name>
    <dbReference type="NCBI Taxonomy" id="271848"/>
    <lineage>
        <taxon>Bacteria</taxon>
        <taxon>Pseudomonadati</taxon>
        <taxon>Pseudomonadota</taxon>
        <taxon>Betaproteobacteria</taxon>
        <taxon>Burkholderiales</taxon>
        <taxon>Burkholderiaceae</taxon>
        <taxon>Burkholderia</taxon>
        <taxon>pseudomallei group</taxon>
    </lineage>
</organism>